<dbReference type="InterPro" id="IPR008995">
    <property type="entry name" value="Mo/tungstate-bd_C_term_dom"/>
</dbReference>
<dbReference type="SUPFAM" id="SSF52540">
    <property type="entry name" value="P-loop containing nucleoside triphosphate hydrolases"/>
    <property type="match status" value="1"/>
</dbReference>
<proteinExistence type="predicted"/>
<evidence type="ECO:0000256" key="2">
    <source>
        <dbReference type="ARBA" id="ARBA00022741"/>
    </source>
</evidence>
<evidence type="ECO:0000259" key="5">
    <source>
        <dbReference type="PROSITE" id="PS50893"/>
    </source>
</evidence>
<dbReference type="InterPro" id="IPR017871">
    <property type="entry name" value="ABC_transporter-like_CS"/>
</dbReference>
<reference evidence="6" key="2">
    <citation type="submission" date="2020-09" db="EMBL/GenBank/DDBJ databases">
        <authorList>
            <person name="Sun Q."/>
            <person name="Zhou Y."/>
        </authorList>
    </citation>
    <scope>NUCLEOTIDE SEQUENCE</scope>
    <source>
        <strain evidence="6">CGMCC 4.7430</strain>
    </source>
</reference>
<dbReference type="PROSITE" id="PS50893">
    <property type="entry name" value="ABC_TRANSPORTER_2"/>
    <property type="match status" value="1"/>
</dbReference>
<dbReference type="InterPro" id="IPR050093">
    <property type="entry name" value="ABC_SmlMolc_Importer"/>
</dbReference>
<name>A0A918A147_9ACTN</name>
<reference evidence="6" key="1">
    <citation type="journal article" date="2014" name="Int. J. Syst. Evol. Microbiol.">
        <title>Complete genome sequence of Corynebacterium casei LMG S-19264T (=DSM 44701T), isolated from a smear-ripened cheese.</title>
        <authorList>
            <consortium name="US DOE Joint Genome Institute (JGI-PGF)"/>
            <person name="Walter F."/>
            <person name="Albersmeier A."/>
            <person name="Kalinowski J."/>
            <person name="Ruckert C."/>
        </authorList>
    </citation>
    <scope>NUCLEOTIDE SEQUENCE</scope>
    <source>
        <strain evidence="6">CGMCC 4.7430</strain>
    </source>
</reference>
<dbReference type="InterPro" id="IPR013611">
    <property type="entry name" value="Transp-assoc_OB_typ2"/>
</dbReference>
<dbReference type="Pfam" id="PF00005">
    <property type="entry name" value="ABC_tran"/>
    <property type="match status" value="1"/>
</dbReference>
<dbReference type="RefSeq" id="WP_189136491.1">
    <property type="nucleotide sequence ID" value="NZ_BMNK01000001.1"/>
</dbReference>
<dbReference type="GO" id="GO:0043190">
    <property type="term" value="C:ATP-binding cassette (ABC) transporter complex"/>
    <property type="evidence" value="ECO:0007669"/>
    <property type="project" value="InterPro"/>
</dbReference>
<feature type="domain" description="ABC transporter" evidence="5">
    <location>
        <begin position="8"/>
        <end position="239"/>
    </location>
</feature>
<dbReference type="EC" id="7.6.2.9" evidence="4"/>
<evidence type="ECO:0000256" key="4">
    <source>
        <dbReference type="ARBA" id="ARBA00066388"/>
    </source>
</evidence>
<keyword evidence="2" id="KW-0547">Nucleotide-binding</keyword>
<dbReference type="Gene3D" id="3.40.50.300">
    <property type="entry name" value="P-loop containing nucleotide triphosphate hydrolases"/>
    <property type="match status" value="1"/>
</dbReference>
<dbReference type="InterPro" id="IPR003439">
    <property type="entry name" value="ABC_transporter-like_ATP-bd"/>
</dbReference>
<evidence type="ECO:0000313" key="7">
    <source>
        <dbReference type="Proteomes" id="UP000660745"/>
    </source>
</evidence>
<organism evidence="6 7">
    <name type="scientific">Nonomuraea glycinis</name>
    <dbReference type="NCBI Taxonomy" id="2047744"/>
    <lineage>
        <taxon>Bacteria</taxon>
        <taxon>Bacillati</taxon>
        <taxon>Actinomycetota</taxon>
        <taxon>Actinomycetes</taxon>
        <taxon>Streptosporangiales</taxon>
        <taxon>Streptosporangiaceae</taxon>
        <taxon>Nonomuraea</taxon>
    </lineage>
</organism>
<dbReference type="PROSITE" id="PS00211">
    <property type="entry name" value="ABC_TRANSPORTER_1"/>
    <property type="match status" value="1"/>
</dbReference>
<dbReference type="EMBL" id="BMNK01000001">
    <property type="protein sequence ID" value="GGP00576.1"/>
    <property type="molecule type" value="Genomic_DNA"/>
</dbReference>
<keyword evidence="7" id="KW-1185">Reference proteome</keyword>
<keyword evidence="3" id="KW-0067">ATP-binding</keyword>
<dbReference type="GO" id="GO:0005524">
    <property type="term" value="F:ATP binding"/>
    <property type="evidence" value="ECO:0007669"/>
    <property type="project" value="UniProtKB-KW"/>
</dbReference>
<dbReference type="SMART" id="SM00382">
    <property type="entry name" value="AAA"/>
    <property type="match status" value="1"/>
</dbReference>
<dbReference type="InterPro" id="IPR003593">
    <property type="entry name" value="AAA+_ATPase"/>
</dbReference>
<dbReference type="SUPFAM" id="SSF50331">
    <property type="entry name" value="MOP-like"/>
    <property type="match status" value="1"/>
</dbReference>
<accession>A0A918A147</accession>
<evidence type="ECO:0000256" key="3">
    <source>
        <dbReference type="ARBA" id="ARBA00022840"/>
    </source>
</evidence>
<dbReference type="FunFam" id="3.40.50.300:FF:000425">
    <property type="entry name" value="Probable ABC transporter, ATP-binding subunit"/>
    <property type="match status" value="1"/>
</dbReference>
<dbReference type="Gene3D" id="2.40.50.100">
    <property type="match status" value="1"/>
</dbReference>
<dbReference type="AlphaFoldDB" id="A0A918A147"/>
<dbReference type="GO" id="GO:0016887">
    <property type="term" value="F:ATP hydrolysis activity"/>
    <property type="evidence" value="ECO:0007669"/>
    <property type="project" value="InterPro"/>
</dbReference>
<keyword evidence="1" id="KW-0813">Transport</keyword>
<comment type="caution">
    <text evidence="6">The sequence shown here is derived from an EMBL/GenBank/DDBJ whole genome shotgun (WGS) entry which is preliminary data.</text>
</comment>
<protein>
    <recommendedName>
        <fullName evidence="4">ABC-type quaternary amine transporter</fullName>
        <ecNumber evidence="4">7.6.2.9</ecNumber>
    </recommendedName>
</protein>
<dbReference type="Pfam" id="PF08402">
    <property type="entry name" value="TOBE_2"/>
    <property type="match status" value="1"/>
</dbReference>
<evidence type="ECO:0000256" key="1">
    <source>
        <dbReference type="ARBA" id="ARBA00022448"/>
    </source>
</evidence>
<dbReference type="PANTHER" id="PTHR42781">
    <property type="entry name" value="SPERMIDINE/PUTRESCINE IMPORT ATP-BINDING PROTEIN POTA"/>
    <property type="match status" value="1"/>
</dbReference>
<dbReference type="Proteomes" id="UP000660745">
    <property type="component" value="Unassembled WGS sequence"/>
</dbReference>
<dbReference type="GO" id="GO:0015418">
    <property type="term" value="F:ABC-type quaternary ammonium compound transporting activity"/>
    <property type="evidence" value="ECO:0007669"/>
    <property type="project" value="UniProtKB-EC"/>
</dbReference>
<evidence type="ECO:0000313" key="6">
    <source>
        <dbReference type="EMBL" id="GGP00576.1"/>
    </source>
</evidence>
<dbReference type="PANTHER" id="PTHR42781:SF4">
    <property type="entry name" value="SPERMIDINE_PUTRESCINE IMPORT ATP-BINDING PROTEIN POTA"/>
    <property type="match status" value="1"/>
</dbReference>
<gene>
    <name evidence="6" type="ORF">GCM10012278_01510</name>
</gene>
<sequence>MTAGDGRIELTDLCKRYGSGPLVVDHVNIDIASGEFITLLGPSGSGKTTTLNMIAGFTDVTSGTIKLGGRDIAPLPPHRRAFGMVFQSYALFPHMTVAQNVAFPLRERKVAKEEIARRVEETLRLVDLGGMGGRRPDELSGGQQQRVALARAVVFSPSVLLLDEPLSALDRKLRQTLQQEIKRLHEELKLTFVFVTHDQDEAMSLSDRIAVFNAGRVERIGTPADLYRDPGTRFVAGFLGESNLFSGRLRPGGVYEWAGHKWAVRDADGLPAGRDLVVRPERLLLAAAPTDVPAGVNSVQAKVTGLFFQGTHQRAELDYGDGMTGCAVLSPDAMAGIRAGSSVTAYWDPAHQVLVTPPTDPHPNEETA</sequence>
<dbReference type="InterPro" id="IPR027417">
    <property type="entry name" value="P-loop_NTPase"/>
</dbReference>